<dbReference type="AlphaFoldDB" id="A0A1T2L1N8"/>
<dbReference type="Proteomes" id="UP000191110">
    <property type="component" value="Unassembled WGS sequence"/>
</dbReference>
<dbReference type="PIRSF" id="PIRSF029826">
    <property type="entry name" value="UCP029826_pph"/>
    <property type="match status" value="1"/>
</dbReference>
<dbReference type="InterPro" id="IPR025984">
    <property type="entry name" value="DCTPP"/>
</dbReference>
<gene>
    <name evidence="1" type="ORF">BOW53_13400</name>
</gene>
<accession>A0A1T2L1N8</accession>
<name>A0A1T2L1N8_9GAMM</name>
<dbReference type="GO" id="GO:0047429">
    <property type="term" value="F:nucleoside triphosphate diphosphatase activity"/>
    <property type="evidence" value="ECO:0007669"/>
    <property type="project" value="InterPro"/>
</dbReference>
<organism evidence="1 2">
    <name type="scientific">Solemya pervernicosa gill symbiont</name>
    <dbReference type="NCBI Taxonomy" id="642797"/>
    <lineage>
        <taxon>Bacteria</taxon>
        <taxon>Pseudomonadati</taxon>
        <taxon>Pseudomonadota</taxon>
        <taxon>Gammaproteobacteria</taxon>
        <taxon>sulfur-oxidizing symbionts</taxon>
    </lineage>
</organism>
<keyword evidence="1" id="KW-0378">Hydrolase</keyword>
<proteinExistence type="predicted"/>
<dbReference type="CDD" id="cd11537">
    <property type="entry name" value="NTP-PPase_RS21-C6_like"/>
    <property type="match status" value="1"/>
</dbReference>
<dbReference type="Gene3D" id="1.10.287.1080">
    <property type="entry name" value="MazG-like"/>
    <property type="match status" value="1"/>
</dbReference>
<dbReference type="OrthoDB" id="9791898at2"/>
<sequence>MTDTNTNNDSIEQLNERLTRFARDRDWEQFHSPKNLSMALIAEAAELVEHFQWLSEEQSYNLSEEKHEEVSLELADILIYLIRTAERLDIDLLKAAWRKVEINESRYPVEKVSGSAKRAEEYDL</sequence>
<keyword evidence="2" id="KW-1185">Reference proteome</keyword>
<dbReference type="GO" id="GO:0009143">
    <property type="term" value="P:nucleoside triphosphate catabolic process"/>
    <property type="evidence" value="ECO:0007669"/>
    <property type="project" value="InterPro"/>
</dbReference>
<protein>
    <submittedName>
        <fullName evidence="1">Nucleotide pyrophosphohydrolase</fullName>
    </submittedName>
</protein>
<dbReference type="RefSeq" id="WP_078484597.1">
    <property type="nucleotide sequence ID" value="NZ_MPRL01000065.1"/>
</dbReference>
<evidence type="ECO:0000313" key="2">
    <source>
        <dbReference type="Proteomes" id="UP000191110"/>
    </source>
</evidence>
<dbReference type="Pfam" id="PF12643">
    <property type="entry name" value="MazG-like"/>
    <property type="match status" value="1"/>
</dbReference>
<dbReference type="SUPFAM" id="SSF101386">
    <property type="entry name" value="all-alpha NTP pyrophosphatases"/>
    <property type="match status" value="1"/>
</dbReference>
<dbReference type="InterPro" id="IPR052555">
    <property type="entry name" value="dCTP_Pyrophosphatase"/>
</dbReference>
<dbReference type="EMBL" id="MPRL01000065">
    <property type="protein sequence ID" value="OOZ38992.1"/>
    <property type="molecule type" value="Genomic_DNA"/>
</dbReference>
<reference evidence="1 2" key="1">
    <citation type="submission" date="2016-11" db="EMBL/GenBank/DDBJ databases">
        <title>Mixed transmission modes and dynamic genome evolution in an obligate animal-bacterial symbiosis.</title>
        <authorList>
            <person name="Russell S.L."/>
            <person name="Corbett-Detig R.B."/>
            <person name="Cavanaugh C.M."/>
        </authorList>
    </citation>
    <scope>NUCLEOTIDE SEQUENCE [LARGE SCALE GENOMIC DNA]</scope>
    <source>
        <strain evidence="1">Sveles-Q1</strain>
    </source>
</reference>
<dbReference type="PANTHER" id="PTHR46523:SF1">
    <property type="entry name" value="DCTP PYROPHOSPHATASE 1"/>
    <property type="match status" value="1"/>
</dbReference>
<evidence type="ECO:0000313" key="1">
    <source>
        <dbReference type="EMBL" id="OOZ38992.1"/>
    </source>
</evidence>
<comment type="caution">
    <text evidence="1">The sequence shown here is derived from an EMBL/GenBank/DDBJ whole genome shotgun (WGS) entry which is preliminary data.</text>
</comment>
<dbReference type="PANTHER" id="PTHR46523">
    <property type="entry name" value="DCTP PYROPHOSPHATASE 1"/>
    <property type="match status" value="1"/>
</dbReference>